<protein>
    <submittedName>
        <fullName evidence="4">LytR family transcriptional regulator</fullName>
    </submittedName>
</protein>
<dbReference type="OrthoDB" id="9782542at2"/>
<dbReference type="EMBL" id="WNBW01000001">
    <property type="protein sequence ID" value="MTU02839.1"/>
    <property type="molecule type" value="Genomic_DNA"/>
</dbReference>
<dbReference type="PANTHER" id="PTHR33392:SF6">
    <property type="entry name" value="POLYISOPRENYL-TEICHOIC ACID--PEPTIDOGLYCAN TEICHOIC ACID TRANSFERASE TAGU"/>
    <property type="match status" value="1"/>
</dbReference>
<keyword evidence="2" id="KW-0472">Membrane</keyword>
<sequence>MSVEENREIRPVRKKRKLRWGRLVFVLLVLAVLLTGAFWGTVWIYDNFINPPKVDVVGASDKITQNEKLNKRINILLLGIDDGDSDAAPDEPKRTDAMMLASFDPGDNKVALLSLPRDTKVQIPGRAGWDKLNAAYAYGGVMMAKQTVANLLQVPIHYYVLVDWRAFIDVIDLIGGVDLYVEKDMYYEDPYADLFIDIKHGYQHLDGKRAGEYVRFRKDELGDIGRVQRQQKFMKAAAAQIFNIDTVTKIPALFSTVDRHVETDMNTLTMIKAANSFKLFGDEKVKSGMLYGNFDDTEGISYWATSREEVQKSLDEIGIPYMKDDEDEQE</sequence>
<evidence type="ECO:0000313" key="6">
    <source>
        <dbReference type="Proteomes" id="UP000443070"/>
    </source>
</evidence>
<evidence type="ECO:0000313" key="4">
    <source>
        <dbReference type="EMBL" id="MTT74708.1"/>
    </source>
</evidence>
<proteinExistence type="inferred from homology"/>
<name>A0A7X2XEK7_9FIRM</name>
<keyword evidence="2" id="KW-0812">Transmembrane</keyword>
<dbReference type="AlphaFoldDB" id="A0A7X2XEK7"/>
<evidence type="ECO:0000259" key="3">
    <source>
        <dbReference type="Pfam" id="PF03816"/>
    </source>
</evidence>
<keyword evidence="6" id="KW-1185">Reference proteome</keyword>
<feature type="transmembrane region" description="Helical" evidence="2">
    <location>
        <begin position="20"/>
        <end position="45"/>
    </location>
</feature>
<evidence type="ECO:0000313" key="5">
    <source>
        <dbReference type="EMBL" id="MTU02839.1"/>
    </source>
</evidence>
<evidence type="ECO:0000256" key="1">
    <source>
        <dbReference type="ARBA" id="ARBA00006068"/>
    </source>
</evidence>
<dbReference type="EMBL" id="WNBM01000001">
    <property type="protein sequence ID" value="MTT74708.1"/>
    <property type="molecule type" value="Genomic_DNA"/>
</dbReference>
<dbReference type="Pfam" id="PF03816">
    <property type="entry name" value="LytR_cpsA_psr"/>
    <property type="match status" value="1"/>
</dbReference>
<gene>
    <name evidence="4" type="ORF">GMD11_00295</name>
    <name evidence="5" type="ORF">GMD18_00290</name>
</gene>
<dbReference type="InterPro" id="IPR004474">
    <property type="entry name" value="LytR_CpsA_psr"/>
</dbReference>
<comment type="caution">
    <text evidence="4">The sequence shown here is derived from an EMBL/GenBank/DDBJ whole genome shotgun (WGS) entry which is preliminary data.</text>
</comment>
<dbReference type="NCBIfam" id="TIGR00350">
    <property type="entry name" value="lytR_cpsA_psr"/>
    <property type="match status" value="1"/>
</dbReference>
<dbReference type="Proteomes" id="UP000443070">
    <property type="component" value="Unassembled WGS sequence"/>
</dbReference>
<dbReference type="InterPro" id="IPR050922">
    <property type="entry name" value="LytR/CpsA/Psr_CW_biosynth"/>
</dbReference>
<feature type="domain" description="Cell envelope-related transcriptional attenuator" evidence="3">
    <location>
        <begin position="94"/>
        <end position="241"/>
    </location>
</feature>
<dbReference type="RefSeq" id="WP_149877420.1">
    <property type="nucleotide sequence ID" value="NZ_WNBG01000001.1"/>
</dbReference>
<dbReference type="Proteomes" id="UP000484547">
    <property type="component" value="Unassembled WGS sequence"/>
</dbReference>
<comment type="similarity">
    <text evidence="1">Belongs to the LytR/CpsA/Psr (LCP) family.</text>
</comment>
<accession>A0A7X2XEK7</accession>
<dbReference type="PANTHER" id="PTHR33392">
    <property type="entry name" value="POLYISOPRENYL-TEICHOIC ACID--PEPTIDOGLYCAN TEICHOIC ACID TRANSFERASE TAGU"/>
    <property type="match status" value="1"/>
</dbReference>
<dbReference type="Gene3D" id="3.40.630.190">
    <property type="entry name" value="LCP protein"/>
    <property type="match status" value="1"/>
</dbReference>
<evidence type="ECO:0000313" key="7">
    <source>
        <dbReference type="Proteomes" id="UP000484547"/>
    </source>
</evidence>
<keyword evidence="2" id="KW-1133">Transmembrane helix</keyword>
<evidence type="ECO:0000256" key="2">
    <source>
        <dbReference type="SAM" id="Phobius"/>
    </source>
</evidence>
<organism evidence="4 7">
    <name type="scientific">Phascolarctobacterium faecium</name>
    <dbReference type="NCBI Taxonomy" id="33025"/>
    <lineage>
        <taxon>Bacteria</taxon>
        <taxon>Bacillati</taxon>
        <taxon>Bacillota</taxon>
        <taxon>Negativicutes</taxon>
        <taxon>Acidaminococcales</taxon>
        <taxon>Acidaminococcaceae</taxon>
        <taxon>Phascolarctobacterium</taxon>
    </lineage>
</organism>
<reference evidence="6 7" key="1">
    <citation type="journal article" date="2019" name="Nat. Med.">
        <title>A library of human gut bacterial isolates paired with longitudinal multiomics data enables mechanistic microbiome research.</title>
        <authorList>
            <person name="Poyet M."/>
            <person name="Groussin M."/>
            <person name="Gibbons S.M."/>
            <person name="Avila-Pacheco J."/>
            <person name="Jiang X."/>
            <person name="Kearney S.M."/>
            <person name="Perrotta A.R."/>
            <person name="Berdy B."/>
            <person name="Zhao S."/>
            <person name="Lieberman T.D."/>
            <person name="Swanson P.K."/>
            <person name="Smith M."/>
            <person name="Roesemann S."/>
            <person name="Alexander J.E."/>
            <person name="Rich S.A."/>
            <person name="Livny J."/>
            <person name="Vlamakis H."/>
            <person name="Clish C."/>
            <person name="Bullock K."/>
            <person name="Deik A."/>
            <person name="Scott J."/>
            <person name="Pierce K.A."/>
            <person name="Xavier R.J."/>
            <person name="Alm E.J."/>
        </authorList>
    </citation>
    <scope>NUCLEOTIDE SEQUENCE [LARGE SCALE GENOMIC DNA]</scope>
    <source>
        <strain evidence="4 7">BIOML-A13</strain>
        <strain evidence="5 6">BIOML-A3</strain>
    </source>
</reference>